<dbReference type="GO" id="GO:0012505">
    <property type="term" value="C:endomembrane system"/>
    <property type="evidence" value="ECO:0007669"/>
    <property type="project" value="TreeGrafter"/>
</dbReference>
<dbReference type="OrthoDB" id="1900908at2759"/>
<evidence type="ECO:0000313" key="3">
    <source>
        <dbReference type="Proteomes" id="UP000549394"/>
    </source>
</evidence>
<dbReference type="EMBL" id="CAJFCJ010000117">
    <property type="protein sequence ID" value="CAD5126988.1"/>
    <property type="molecule type" value="Genomic_DNA"/>
</dbReference>
<protein>
    <submittedName>
        <fullName evidence="2">Uncharacterized protein</fullName>
    </submittedName>
</protein>
<reference evidence="2 3" key="1">
    <citation type="submission" date="2020-08" db="EMBL/GenBank/DDBJ databases">
        <authorList>
            <person name="Hejnol A."/>
        </authorList>
    </citation>
    <scope>NUCLEOTIDE SEQUENCE [LARGE SCALE GENOMIC DNA]</scope>
</reference>
<dbReference type="PANTHER" id="PTHR36362:SF1">
    <property type="entry name" value="DNA-DIRECTED RNA POLYMERASE SUBUNIT BETA"/>
    <property type="match status" value="1"/>
</dbReference>
<feature type="transmembrane region" description="Helical" evidence="1">
    <location>
        <begin position="7"/>
        <end position="24"/>
    </location>
</feature>
<dbReference type="AlphaFoldDB" id="A0A7I8WFM9"/>
<dbReference type="PANTHER" id="PTHR36362">
    <property type="entry name" value="DNA-DIRECTED RNA POLYMERASE SUBUNIT BETA"/>
    <property type="match status" value="1"/>
</dbReference>
<keyword evidence="1" id="KW-1133">Transmembrane helix</keyword>
<organism evidence="2 3">
    <name type="scientific">Dimorphilus gyrociliatus</name>
    <dbReference type="NCBI Taxonomy" id="2664684"/>
    <lineage>
        <taxon>Eukaryota</taxon>
        <taxon>Metazoa</taxon>
        <taxon>Spiralia</taxon>
        <taxon>Lophotrochozoa</taxon>
        <taxon>Annelida</taxon>
        <taxon>Polychaeta</taxon>
        <taxon>Polychaeta incertae sedis</taxon>
        <taxon>Dinophilidae</taxon>
        <taxon>Dimorphilus</taxon>
    </lineage>
</organism>
<gene>
    <name evidence="2" type="ORF">DGYR_LOCUS14201</name>
</gene>
<keyword evidence="1" id="KW-0472">Membrane</keyword>
<proteinExistence type="predicted"/>
<sequence>MRQSKGIYFCSFAISLMVIVGFFLTPNKNFMQQNDKSNFSTDIFTDLEFKLADCFTNKSMIKSIYRCGRNHHLVPFFKEDNFFQFIGPFLQIFSKRLHNFTTDGSINNRFALWSFLRIMQPEHVIESGANKGYGTWLIRKALPKARITVISPTTPNQYLDKRNSTKYFTSKKFLDFNRIDWSKEKINREKTIVYFDDHQSVYKRIVQAAKHGFKHIIFDDNYLAGSTSGLSNNLSVRQACDAAGCLVKVSSQFYTKRYIDNFGSINKSFELNSEFRQKVGSDLDKLLSVIYEPPYLCDVLNYPSNPQQKITYELFRNTVNPLLSTKHCINIRRNIRLLSRGFASYANTVYVQLK</sequence>
<name>A0A7I8WFM9_9ANNE</name>
<dbReference type="Proteomes" id="UP000549394">
    <property type="component" value="Unassembled WGS sequence"/>
</dbReference>
<evidence type="ECO:0000256" key="1">
    <source>
        <dbReference type="SAM" id="Phobius"/>
    </source>
</evidence>
<keyword evidence="1" id="KW-0812">Transmembrane</keyword>
<comment type="caution">
    <text evidence="2">The sequence shown here is derived from an EMBL/GenBank/DDBJ whole genome shotgun (WGS) entry which is preliminary data.</text>
</comment>
<evidence type="ECO:0000313" key="2">
    <source>
        <dbReference type="EMBL" id="CAD5126988.1"/>
    </source>
</evidence>
<accession>A0A7I8WFM9</accession>
<keyword evidence="3" id="KW-1185">Reference proteome</keyword>